<dbReference type="Gene3D" id="3.40.50.10860">
    <property type="entry name" value="Leucine Dehydrogenase, chain A, domain 1"/>
    <property type="match status" value="1"/>
</dbReference>
<dbReference type="CDD" id="cd01075">
    <property type="entry name" value="NAD_bind_Leu_Phe_Val_DH"/>
    <property type="match status" value="1"/>
</dbReference>
<dbReference type="Pfam" id="PF02812">
    <property type="entry name" value="ELFV_dehydrog_N"/>
    <property type="match status" value="1"/>
</dbReference>
<reference evidence="8 9" key="1">
    <citation type="submission" date="2019-04" db="EMBL/GenBank/DDBJ databases">
        <title>Altererythrobacter aquimixticola sp. nov., isolated from sediment of junction between the ocean and a freshwater spring.</title>
        <authorList>
            <person name="Yoon J.-H."/>
        </authorList>
    </citation>
    <scope>NUCLEOTIDE SEQUENCE [LARGE SCALE GENOMIC DNA]</scope>
    <source>
        <strain evidence="8 9">SSKS-13</strain>
    </source>
</reference>
<evidence type="ECO:0000313" key="9">
    <source>
        <dbReference type="Proteomes" id="UP000309389"/>
    </source>
</evidence>
<protein>
    <submittedName>
        <fullName evidence="8">Glu/Leu/Phe/Val dehydrogenase</fullName>
    </submittedName>
</protein>
<feature type="active site" description="Proton donor/acceptor" evidence="4">
    <location>
        <position position="85"/>
    </location>
</feature>
<name>A0A4T3FAQ2_9SPHN</name>
<dbReference type="PRINTS" id="PR00082">
    <property type="entry name" value="GLFDHDRGNASE"/>
</dbReference>
<evidence type="ECO:0000256" key="3">
    <source>
        <dbReference type="ARBA" id="ARBA00023027"/>
    </source>
</evidence>
<evidence type="ECO:0000256" key="1">
    <source>
        <dbReference type="ARBA" id="ARBA00006382"/>
    </source>
</evidence>
<feature type="domain" description="Glutamate/phenylalanine/leucine/valine/L-tryptophan dehydrogenase C-terminal" evidence="7">
    <location>
        <begin position="150"/>
        <end position="358"/>
    </location>
</feature>
<dbReference type="InterPro" id="IPR046346">
    <property type="entry name" value="Aminoacid_DH-like_N_sf"/>
</dbReference>
<dbReference type="SUPFAM" id="SSF53223">
    <property type="entry name" value="Aminoacid dehydrogenase-like, N-terminal domain"/>
    <property type="match status" value="1"/>
</dbReference>
<dbReference type="InterPro" id="IPR006097">
    <property type="entry name" value="Glu/Leu/Phe/Val/Trp_DH_dimer"/>
</dbReference>
<keyword evidence="3 5" id="KW-0520">NAD</keyword>
<keyword evidence="9" id="KW-1185">Reference proteome</keyword>
<dbReference type="Pfam" id="PF00208">
    <property type="entry name" value="ELFV_dehydrog"/>
    <property type="match status" value="1"/>
</dbReference>
<dbReference type="PANTHER" id="PTHR42722:SF1">
    <property type="entry name" value="VALINE DEHYDROGENASE"/>
    <property type="match status" value="1"/>
</dbReference>
<comment type="similarity">
    <text evidence="1 6">Belongs to the Glu/Leu/Phe/Val dehydrogenases family.</text>
</comment>
<dbReference type="GO" id="GO:0000166">
    <property type="term" value="F:nucleotide binding"/>
    <property type="evidence" value="ECO:0007669"/>
    <property type="project" value="UniProtKB-KW"/>
</dbReference>
<dbReference type="SMART" id="SM00839">
    <property type="entry name" value="ELFV_dehydrog"/>
    <property type="match status" value="1"/>
</dbReference>
<evidence type="ECO:0000256" key="6">
    <source>
        <dbReference type="RuleBase" id="RU004417"/>
    </source>
</evidence>
<gene>
    <name evidence="8" type="ORF">E5222_05810</name>
</gene>
<feature type="binding site" evidence="5">
    <location>
        <begin position="186"/>
        <end position="191"/>
    </location>
    <ligand>
        <name>NAD(+)</name>
        <dbReference type="ChEBI" id="CHEBI:57540"/>
    </ligand>
</feature>
<dbReference type="PANTHER" id="PTHR42722">
    <property type="entry name" value="LEUCINE DEHYDROGENASE"/>
    <property type="match status" value="1"/>
</dbReference>
<dbReference type="Gene3D" id="3.40.50.720">
    <property type="entry name" value="NAD(P)-binding Rossmann-like Domain"/>
    <property type="match status" value="1"/>
</dbReference>
<dbReference type="InterPro" id="IPR016211">
    <property type="entry name" value="Glu/Phe/Leu/Val/Trp_DH_bac/arc"/>
</dbReference>
<evidence type="ECO:0000256" key="4">
    <source>
        <dbReference type="PIRSR" id="PIRSR000188-1"/>
    </source>
</evidence>
<dbReference type="InterPro" id="IPR006096">
    <property type="entry name" value="Glu/Leu/Phe/Val/Trp_DH_C"/>
</dbReference>
<dbReference type="GO" id="GO:0016639">
    <property type="term" value="F:oxidoreductase activity, acting on the CH-NH2 group of donors, NAD or NADP as acceptor"/>
    <property type="evidence" value="ECO:0007669"/>
    <property type="project" value="InterPro"/>
</dbReference>
<dbReference type="OrthoDB" id="9803297at2"/>
<sequence length="358" mass="36860">MATSGAAFWTSPDWDEHERVELVHDRASGLTAIIALHSTHCGPGAGGTRFWHYADPAAAMTDALRLSRGMSYKNAMAGLPMGGGKAVVLLDKNRSKTAEMLAAFGDAVEALGGKYVTAEDVGASEADMVAISERTQHVCGLPVADGAAGGDPGPFTAQGIYLGICAAVEHKLGKGSVNGVHVALQGCGSVGSGVARLLAADGAKLTVADIDPKRAEALASEVEGKAVAADAIMTTPCDVFSPNALGAILNAEGIAGLDCAIVAGGANNQLAKHGDGEALAARDILYAPDYVINAGGIINVSLEYLCRREMRECTAGQVQELISHIPRRLHEIWQESATSGEGAHIVADRMAQKLIGRG</sequence>
<dbReference type="PIRSF" id="PIRSF000188">
    <property type="entry name" value="Phe_leu_dh"/>
    <property type="match status" value="1"/>
</dbReference>
<accession>A0A4T3FAQ2</accession>
<dbReference type="Proteomes" id="UP000309389">
    <property type="component" value="Unassembled WGS sequence"/>
</dbReference>
<comment type="caution">
    <text evidence="8">The sequence shown here is derived from an EMBL/GenBank/DDBJ whole genome shotgun (WGS) entry which is preliminary data.</text>
</comment>
<evidence type="ECO:0000256" key="2">
    <source>
        <dbReference type="ARBA" id="ARBA00023002"/>
    </source>
</evidence>
<dbReference type="AlphaFoldDB" id="A0A4T3FAQ2"/>
<dbReference type="InterPro" id="IPR006095">
    <property type="entry name" value="Glu/Leu/Phe/Val/Trp_DH"/>
</dbReference>
<dbReference type="InterPro" id="IPR036291">
    <property type="entry name" value="NAD(P)-bd_dom_sf"/>
</dbReference>
<keyword evidence="5" id="KW-0547">Nucleotide-binding</keyword>
<dbReference type="EMBL" id="SSHH01000001">
    <property type="protein sequence ID" value="TIX52160.1"/>
    <property type="molecule type" value="Genomic_DNA"/>
</dbReference>
<evidence type="ECO:0000313" key="8">
    <source>
        <dbReference type="EMBL" id="TIX52160.1"/>
    </source>
</evidence>
<evidence type="ECO:0000259" key="7">
    <source>
        <dbReference type="SMART" id="SM00839"/>
    </source>
</evidence>
<organism evidence="8 9">
    <name type="scientific">Alteraurantiacibacter aquimixticola</name>
    <dbReference type="NCBI Taxonomy" id="2489173"/>
    <lineage>
        <taxon>Bacteria</taxon>
        <taxon>Pseudomonadati</taxon>
        <taxon>Pseudomonadota</taxon>
        <taxon>Alphaproteobacteria</taxon>
        <taxon>Sphingomonadales</taxon>
        <taxon>Erythrobacteraceae</taxon>
        <taxon>Alteraurantiacibacter</taxon>
    </lineage>
</organism>
<evidence type="ECO:0000256" key="5">
    <source>
        <dbReference type="PIRSR" id="PIRSR000188-2"/>
    </source>
</evidence>
<keyword evidence="2 6" id="KW-0560">Oxidoreductase</keyword>
<proteinExistence type="inferred from homology"/>
<dbReference type="GO" id="GO:0006520">
    <property type="term" value="P:amino acid metabolic process"/>
    <property type="evidence" value="ECO:0007669"/>
    <property type="project" value="InterPro"/>
</dbReference>
<dbReference type="SUPFAM" id="SSF51735">
    <property type="entry name" value="NAD(P)-binding Rossmann-fold domains"/>
    <property type="match status" value="1"/>
</dbReference>